<dbReference type="Pfam" id="PF00248">
    <property type="entry name" value="Aldo_ket_red"/>
    <property type="match status" value="1"/>
</dbReference>
<accession>A0A974S7T1</accession>
<evidence type="ECO:0000259" key="1">
    <source>
        <dbReference type="Pfam" id="PF00248"/>
    </source>
</evidence>
<dbReference type="AlphaFoldDB" id="A0A974S7T1"/>
<protein>
    <submittedName>
        <fullName evidence="2">Aldo/keto reductase</fullName>
    </submittedName>
</protein>
<dbReference type="EMBL" id="CP068570">
    <property type="protein sequence ID" value="QQZ48813.1"/>
    <property type="molecule type" value="Genomic_DNA"/>
</dbReference>
<dbReference type="Gene3D" id="3.20.20.100">
    <property type="entry name" value="NADP-dependent oxidoreductase domain"/>
    <property type="match status" value="1"/>
</dbReference>
<dbReference type="PANTHER" id="PTHR43312">
    <property type="entry name" value="D-THREO-ALDOSE 1-DEHYDROGENASE"/>
    <property type="match status" value="1"/>
</dbReference>
<proteinExistence type="predicted"/>
<dbReference type="PANTHER" id="PTHR43312:SF1">
    <property type="entry name" value="NADP-DEPENDENT OXIDOREDUCTASE DOMAIN-CONTAINING PROTEIN"/>
    <property type="match status" value="1"/>
</dbReference>
<dbReference type="InterPro" id="IPR036812">
    <property type="entry name" value="NAD(P)_OxRdtase_dom_sf"/>
</dbReference>
<gene>
    <name evidence="2" type="ORF">JKL49_15725</name>
</gene>
<dbReference type="SUPFAM" id="SSF51430">
    <property type="entry name" value="NAD(P)-linked oxidoreductase"/>
    <property type="match status" value="1"/>
</dbReference>
<feature type="domain" description="NADP-dependent oxidoreductase" evidence="1">
    <location>
        <begin position="15"/>
        <end position="149"/>
    </location>
</feature>
<dbReference type="InterPro" id="IPR023210">
    <property type="entry name" value="NADP_OxRdtase_dom"/>
</dbReference>
<dbReference type="InterPro" id="IPR053135">
    <property type="entry name" value="AKR2_Oxidoreductase"/>
</dbReference>
<name>A0A974S7T1_9CAUL</name>
<sequence length="169" mass="18006">MLYRPLGKTGLTVSEIGFGCASWWGQRAFDEGQAIALVHAALDRGDLLRHRGQLFQRRGRAAVGAGAAGRNLEGLVIATKAGTAHNSRRVVRDMSPAAIKASVLRSLANLGLERLPLLQLHGPAILDLTDDLLATLEGLKARGSLRRWASTASIPPSSTMSRVCRSSTS</sequence>
<evidence type="ECO:0000313" key="2">
    <source>
        <dbReference type="EMBL" id="QQZ48813.1"/>
    </source>
</evidence>
<organism evidence="2">
    <name type="scientific">Phenylobacterium glaciei</name>
    <dbReference type="NCBI Taxonomy" id="2803784"/>
    <lineage>
        <taxon>Bacteria</taxon>
        <taxon>Pseudomonadati</taxon>
        <taxon>Pseudomonadota</taxon>
        <taxon>Alphaproteobacteria</taxon>
        <taxon>Caulobacterales</taxon>
        <taxon>Caulobacteraceae</taxon>
        <taxon>Phenylobacterium</taxon>
    </lineage>
</organism>
<reference evidence="2" key="1">
    <citation type="submission" date="2021-01" db="EMBL/GenBank/DDBJ databases">
        <title>Genome sequence of Phenylobacterium sp. 20VBR1 isolated from a valley glaceir, Ny-Alesund, Svalbard.</title>
        <authorList>
            <person name="Thomas F.A."/>
            <person name="Krishnan K.P."/>
            <person name="Sinha R.K."/>
        </authorList>
    </citation>
    <scope>NUCLEOTIDE SEQUENCE</scope>
    <source>
        <strain evidence="2">20VBR1</strain>
    </source>
</reference>